<comment type="caution">
    <text evidence="6">The sequence shown here is derived from an EMBL/GenBank/DDBJ whole genome shotgun (WGS) entry which is preliminary data.</text>
</comment>
<sequence length="247" mass="27262">MQLRFENVDKQFGQLEVIKGFSGEFAQGELVALVGPSGCGKSTLLHLVAGLENPTAGQVLADGKRVPGPNPSRTLVFQEHALYPWLSLEANVAMALELQGVSKASAFEQARAWLARVSLEGFEHYYPHQVSGGMRQRTALARAFIAKPEVLLLDEPFGALDALTRMALQDVLRELIDEHQPTVLLVTHDVDEALYLADHILVFSARPARVLKTFNFTHCEKSHDLSEFAAERREILSLLGIKTEVGH</sequence>
<keyword evidence="3" id="KW-0547">Nucleotide-binding</keyword>
<proteinExistence type="inferred from homology"/>
<dbReference type="InterPro" id="IPR027417">
    <property type="entry name" value="P-loop_NTPase"/>
</dbReference>
<dbReference type="PROSITE" id="PS50893">
    <property type="entry name" value="ABC_TRANSPORTER_2"/>
    <property type="match status" value="1"/>
</dbReference>
<name>A0A9X1W304_9GAMM</name>
<comment type="similarity">
    <text evidence="1">Belongs to the ABC transporter superfamily.</text>
</comment>
<protein>
    <submittedName>
        <fullName evidence="6">ABC transporter ATP-binding protein</fullName>
    </submittedName>
</protein>
<dbReference type="GO" id="GO:0016887">
    <property type="term" value="F:ATP hydrolysis activity"/>
    <property type="evidence" value="ECO:0007669"/>
    <property type="project" value="InterPro"/>
</dbReference>
<dbReference type="CDD" id="cd03293">
    <property type="entry name" value="ABC_NrtD_SsuB_transporters"/>
    <property type="match status" value="1"/>
</dbReference>
<feature type="domain" description="ABC transporter" evidence="5">
    <location>
        <begin position="3"/>
        <end position="230"/>
    </location>
</feature>
<dbReference type="Pfam" id="PF00005">
    <property type="entry name" value="ABC_tran"/>
    <property type="match status" value="1"/>
</dbReference>
<evidence type="ECO:0000256" key="1">
    <source>
        <dbReference type="ARBA" id="ARBA00005417"/>
    </source>
</evidence>
<evidence type="ECO:0000256" key="2">
    <source>
        <dbReference type="ARBA" id="ARBA00022448"/>
    </source>
</evidence>
<keyword evidence="7" id="KW-1185">Reference proteome</keyword>
<evidence type="ECO:0000313" key="7">
    <source>
        <dbReference type="Proteomes" id="UP001139682"/>
    </source>
</evidence>
<accession>A0A9X1W304</accession>
<dbReference type="RefSeq" id="WP_243605442.1">
    <property type="nucleotide sequence ID" value="NZ_JALGRD010000004.1"/>
</dbReference>
<dbReference type="InterPro" id="IPR003439">
    <property type="entry name" value="ABC_transporter-like_ATP-bd"/>
</dbReference>
<dbReference type="AlphaFoldDB" id="A0A9X1W304"/>
<dbReference type="InterPro" id="IPR003593">
    <property type="entry name" value="AAA+_ATPase"/>
</dbReference>
<dbReference type="Proteomes" id="UP001139682">
    <property type="component" value="Unassembled WGS sequence"/>
</dbReference>
<dbReference type="SUPFAM" id="SSF52540">
    <property type="entry name" value="P-loop containing nucleoside triphosphate hydrolases"/>
    <property type="match status" value="1"/>
</dbReference>
<dbReference type="PANTHER" id="PTHR42788">
    <property type="entry name" value="TAURINE IMPORT ATP-BINDING PROTEIN-RELATED"/>
    <property type="match status" value="1"/>
</dbReference>
<keyword evidence="2" id="KW-0813">Transport</keyword>
<dbReference type="SMART" id="SM00382">
    <property type="entry name" value="AAA"/>
    <property type="match status" value="1"/>
</dbReference>
<gene>
    <name evidence="6" type="ORF">MST27_07965</name>
</gene>
<evidence type="ECO:0000259" key="5">
    <source>
        <dbReference type="PROSITE" id="PS50893"/>
    </source>
</evidence>
<evidence type="ECO:0000256" key="3">
    <source>
        <dbReference type="ARBA" id="ARBA00022741"/>
    </source>
</evidence>
<keyword evidence="4 6" id="KW-0067">ATP-binding</keyword>
<evidence type="ECO:0000313" key="6">
    <source>
        <dbReference type="EMBL" id="MCJ0973305.1"/>
    </source>
</evidence>
<organism evidence="6 7">
    <name type="scientific">Stutzerimonas marianensis</name>
    <dbReference type="NCBI Taxonomy" id="2929513"/>
    <lineage>
        <taxon>Bacteria</taxon>
        <taxon>Pseudomonadati</taxon>
        <taxon>Pseudomonadota</taxon>
        <taxon>Gammaproteobacteria</taxon>
        <taxon>Pseudomonadales</taxon>
        <taxon>Pseudomonadaceae</taxon>
        <taxon>Stutzerimonas</taxon>
    </lineage>
</organism>
<dbReference type="InterPro" id="IPR050166">
    <property type="entry name" value="ABC_transporter_ATP-bind"/>
</dbReference>
<dbReference type="PANTHER" id="PTHR42788:SF13">
    <property type="entry name" value="ALIPHATIC SULFONATES IMPORT ATP-BINDING PROTEIN SSUB"/>
    <property type="match status" value="1"/>
</dbReference>
<dbReference type="EMBL" id="JALGRD010000004">
    <property type="protein sequence ID" value="MCJ0973305.1"/>
    <property type="molecule type" value="Genomic_DNA"/>
</dbReference>
<dbReference type="GO" id="GO:0005524">
    <property type="term" value="F:ATP binding"/>
    <property type="evidence" value="ECO:0007669"/>
    <property type="project" value="UniProtKB-KW"/>
</dbReference>
<evidence type="ECO:0000256" key="4">
    <source>
        <dbReference type="ARBA" id="ARBA00022840"/>
    </source>
</evidence>
<dbReference type="Gene3D" id="3.40.50.300">
    <property type="entry name" value="P-loop containing nucleotide triphosphate hydrolases"/>
    <property type="match status" value="1"/>
</dbReference>
<reference evidence="6" key="1">
    <citation type="submission" date="2022-03" db="EMBL/GenBank/DDBJ databases">
        <title>Pseudomonas marianensis sp. nov., a marine bacterium isolated from deep-sea sediments of the Mariana Trench.</title>
        <authorList>
            <person name="Wei Y."/>
        </authorList>
    </citation>
    <scope>NUCLEOTIDE SEQUENCE</scope>
    <source>
        <strain evidence="6">PS1</strain>
    </source>
</reference>